<dbReference type="SUPFAM" id="SSF63829">
    <property type="entry name" value="Calcium-dependent phosphotriesterase"/>
    <property type="match status" value="3"/>
</dbReference>
<keyword evidence="13" id="KW-0812">Transmembrane</keyword>
<dbReference type="HOGENOM" id="CLU_000445_28_1_10"/>
<dbReference type="PATRIC" id="fig|927665.4.peg.3086"/>
<feature type="domain" description="HTH araC/xylS-type" evidence="14">
    <location>
        <begin position="1264"/>
        <end position="1363"/>
    </location>
</feature>
<dbReference type="PROSITE" id="PS50110">
    <property type="entry name" value="RESPONSE_REGULATORY"/>
    <property type="match status" value="1"/>
</dbReference>
<dbReference type="InterPro" id="IPR036097">
    <property type="entry name" value="HisK_dim/P_sf"/>
</dbReference>
<dbReference type="Pfam" id="PF00512">
    <property type="entry name" value="HisKA"/>
    <property type="match status" value="1"/>
</dbReference>
<dbReference type="SMART" id="SM00387">
    <property type="entry name" value="HATPase_c"/>
    <property type="match status" value="1"/>
</dbReference>
<dbReference type="Pfam" id="PF00072">
    <property type="entry name" value="Response_reg"/>
    <property type="match status" value="1"/>
</dbReference>
<dbReference type="Gene3D" id="2.60.40.10">
    <property type="entry name" value="Immunoglobulins"/>
    <property type="match status" value="1"/>
</dbReference>
<name>A0A0F5J7S3_9BACT</name>
<keyword evidence="11" id="KW-0804">Transcription</keyword>
<dbReference type="GO" id="GO:0005524">
    <property type="term" value="F:ATP binding"/>
    <property type="evidence" value="ECO:0007669"/>
    <property type="project" value="UniProtKB-KW"/>
</dbReference>
<organism evidence="17 18">
    <name type="scientific">Parabacteroides goldsteinii DSM 19448 = WAL 12034</name>
    <dbReference type="NCBI Taxonomy" id="927665"/>
    <lineage>
        <taxon>Bacteria</taxon>
        <taxon>Pseudomonadati</taxon>
        <taxon>Bacteroidota</taxon>
        <taxon>Bacteroidia</taxon>
        <taxon>Bacteroidales</taxon>
        <taxon>Tannerellaceae</taxon>
        <taxon>Parabacteroides</taxon>
    </lineage>
</organism>
<dbReference type="Pfam" id="PF02518">
    <property type="entry name" value="HATPase_c"/>
    <property type="match status" value="1"/>
</dbReference>
<dbReference type="EMBL" id="AQHV01000014">
    <property type="protein sequence ID" value="KKB53462.1"/>
    <property type="molecule type" value="Genomic_DNA"/>
</dbReference>
<evidence type="ECO:0000256" key="2">
    <source>
        <dbReference type="ARBA" id="ARBA00012438"/>
    </source>
</evidence>
<dbReference type="SMART" id="SM00342">
    <property type="entry name" value="HTH_ARAC"/>
    <property type="match status" value="1"/>
</dbReference>
<dbReference type="Pfam" id="PF12833">
    <property type="entry name" value="HTH_18"/>
    <property type="match status" value="1"/>
</dbReference>
<dbReference type="PROSITE" id="PS50109">
    <property type="entry name" value="HIS_KIN"/>
    <property type="match status" value="1"/>
</dbReference>
<evidence type="ECO:0000256" key="4">
    <source>
        <dbReference type="ARBA" id="ARBA00022679"/>
    </source>
</evidence>
<evidence type="ECO:0000259" key="16">
    <source>
        <dbReference type="PROSITE" id="PS50110"/>
    </source>
</evidence>
<evidence type="ECO:0000256" key="12">
    <source>
        <dbReference type="PROSITE-ProRule" id="PRU00169"/>
    </source>
</evidence>
<keyword evidence="4" id="KW-0808">Transferase</keyword>
<proteinExistence type="predicted"/>
<reference evidence="17 18" key="1">
    <citation type="submission" date="2013-04" db="EMBL/GenBank/DDBJ databases">
        <title>The Genome Sequence of Parabacteroides goldsteinii DSM 19448.</title>
        <authorList>
            <consortium name="The Broad Institute Genomics Platform"/>
            <person name="Earl A."/>
            <person name="Ward D."/>
            <person name="Feldgarden M."/>
            <person name="Gevers D."/>
            <person name="Martens E."/>
            <person name="Sakamoto M."/>
            <person name="Benno Y."/>
            <person name="Song Y."/>
            <person name="Liu C."/>
            <person name="Lee J."/>
            <person name="Bolanos M."/>
            <person name="Vaisanen M.L."/>
            <person name="Finegold S.M."/>
            <person name="Walker B."/>
            <person name="Young S."/>
            <person name="Zeng Q."/>
            <person name="Gargeya S."/>
            <person name="Fitzgerald M."/>
            <person name="Haas B."/>
            <person name="Abouelleil A."/>
            <person name="Allen A.W."/>
            <person name="Alvarado L."/>
            <person name="Arachchi H.M."/>
            <person name="Berlin A.M."/>
            <person name="Chapman S.B."/>
            <person name="Gainer-Dewar J."/>
            <person name="Goldberg J."/>
            <person name="Griggs A."/>
            <person name="Gujja S."/>
            <person name="Hansen M."/>
            <person name="Howarth C."/>
            <person name="Imamovic A."/>
            <person name="Ireland A."/>
            <person name="Larimer J."/>
            <person name="McCowan C."/>
            <person name="Murphy C."/>
            <person name="Pearson M."/>
            <person name="Poon T.W."/>
            <person name="Priest M."/>
            <person name="Roberts A."/>
            <person name="Saif S."/>
            <person name="Shea T."/>
            <person name="Sisk P."/>
            <person name="Sykes S."/>
            <person name="Wortman J."/>
            <person name="Nusbaum C."/>
            <person name="Birren B."/>
        </authorList>
    </citation>
    <scope>NUCLEOTIDE SEQUENCE [LARGE SCALE GENOMIC DNA]</scope>
    <source>
        <strain evidence="17 18">DSM 19448</strain>
    </source>
</reference>
<dbReference type="InterPro" id="IPR011110">
    <property type="entry name" value="Reg_prop"/>
</dbReference>
<dbReference type="Pfam" id="PF07495">
    <property type="entry name" value="Y_Y_Y"/>
    <property type="match status" value="1"/>
</dbReference>
<feature type="transmembrane region" description="Helical" evidence="13">
    <location>
        <begin position="787"/>
        <end position="810"/>
    </location>
</feature>
<evidence type="ECO:0000259" key="15">
    <source>
        <dbReference type="PROSITE" id="PS50109"/>
    </source>
</evidence>
<keyword evidence="7" id="KW-0067">ATP-binding</keyword>
<dbReference type="GO" id="GO:0043565">
    <property type="term" value="F:sequence-specific DNA binding"/>
    <property type="evidence" value="ECO:0007669"/>
    <property type="project" value="InterPro"/>
</dbReference>
<dbReference type="Gene3D" id="3.30.565.10">
    <property type="entry name" value="Histidine kinase-like ATPase, C-terminal domain"/>
    <property type="match status" value="1"/>
</dbReference>
<dbReference type="SMART" id="SM00388">
    <property type="entry name" value="HisKA"/>
    <property type="match status" value="1"/>
</dbReference>
<dbReference type="InterPro" id="IPR018062">
    <property type="entry name" value="HTH_AraC-typ_CS"/>
</dbReference>
<dbReference type="Gene3D" id="1.10.287.130">
    <property type="match status" value="1"/>
</dbReference>
<dbReference type="FunFam" id="2.60.40.10:FF:000791">
    <property type="entry name" value="Two-component system sensor histidine kinase/response regulator"/>
    <property type="match status" value="1"/>
</dbReference>
<evidence type="ECO:0000313" key="17">
    <source>
        <dbReference type="EMBL" id="KKB53462.1"/>
    </source>
</evidence>
<evidence type="ECO:0000313" key="18">
    <source>
        <dbReference type="Proteomes" id="UP000033047"/>
    </source>
</evidence>
<comment type="catalytic activity">
    <reaction evidence="1">
        <text>ATP + protein L-histidine = ADP + protein N-phospho-L-histidine.</text>
        <dbReference type="EC" id="2.7.13.3"/>
    </reaction>
</comment>
<keyword evidence="6" id="KW-0418">Kinase</keyword>
<evidence type="ECO:0000256" key="7">
    <source>
        <dbReference type="ARBA" id="ARBA00022840"/>
    </source>
</evidence>
<dbReference type="FunFam" id="3.30.565.10:FF:000037">
    <property type="entry name" value="Hybrid sensor histidine kinase/response regulator"/>
    <property type="match status" value="1"/>
</dbReference>
<dbReference type="PANTHER" id="PTHR43547">
    <property type="entry name" value="TWO-COMPONENT HISTIDINE KINASE"/>
    <property type="match status" value="1"/>
</dbReference>
<feature type="domain" description="Response regulatory" evidence="16">
    <location>
        <begin position="1117"/>
        <end position="1232"/>
    </location>
</feature>
<dbReference type="InterPro" id="IPR011006">
    <property type="entry name" value="CheY-like_superfamily"/>
</dbReference>
<dbReference type="SUPFAM" id="SSF46689">
    <property type="entry name" value="Homeodomain-like"/>
    <property type="match status" value="1"/>
</dbReference>
<evidence type="ECO:0000256" key="13">
    <source>
        <dbReference type="SAM" id="Phobius"/>
    </source>
</evidence>
<keyword evidence="8" id="KW-0902">Two-component regulatory system</keyword>
<keyword evidence="9" id="KW-0805">Transcription regulation</keyword>
<dbReference type="InterPro" id="IPR015943">
    <property type="entry name" value="WD40/YVTN_repeat-like_dom_sf"/>
</dbReference>
<dbReference type="Proteomes" id="UP000033047">
    <property type="component" value="Unassembled WGS sequence"/>
</dbReference>
<dbReference type="SUPFAM" id="SSF52172">
    <property type="entry name" value="CheY-like"/>
    <property type="match status" value="1"/>
</dbReference>
<dbReference type="GO" id="GO:0003700">
    <property type="term" value="F:DNA-binding transcription factor activity"/>
    <property type="evidence" value="ECO:0007669"/>
    <property type="project" value="InterPro"/>
</dbReference>
<dbReference type="Gene3D" id="1.10.10.60">
    <property type="entry name" value="Homeodomain-like"/>
    <property type="match status" value="1"/>
</dbReference>
<feature type="modified residue" description="4-aspartylphosphate" evidence="12">
    <location>
        <position position="1165"/>
    </location>
</feature>
<dbReference type="CDD" id="cd17574">
    <property type="entry name" value="REC_OmpR"/>
    <property type="match status" value="1"/>
</dbReference>
<feature type="domain" description="Histidine kinase" evidence="15">
    <location>
        <begin position="841"/>
        <end position="1076"/>
    </location>
</feature>
<evidence type="ECO:0000256" key="9">
    <source>
        <dbReference type="ARBA" id="ARBA00023015"/>
    </source>
</evidence>
<keyword evidence="13" id="KW-1133">Transmembrane helix</keyword>
<keyword evidence="10" id="KW-0238">DNA-binding</keyword>
<accession>A0A0F5J7S3</accession>
<evidence type="ECO:0000259" key="14">
    <source>
        <dbReference type="PROSITE" id="PS01124"/>
    </source>
</evidence>
<keyword evidence="13" id="KW-0472">Membrane</keyword>
<dbReference type="Pfam" id="PF07494">
    <property type="entry name" value="Reg_prop"/>
    <property type="match status" value="5"/>
</dbReference>
<evidence type="ECO:0000256" key="1">
    <source>
        <dbReference type="ARBA" id="ARBA00000085"/>
    </source>
</evidence>
<keyword evidence="3 12" id="KW-0597">Phosphoprotein</keyword>
<gene>
    <name evidence="17" type="ORF">HMPREF1535_03003</name>
</gene>
<dbReference type="InterPro" id="IPR003661">
    <property type="entry name" value="HisK_dim/P_dom"/>
</dbReference>
<dbReference type="PRINTS" id="PR00344">
    <property type="entry name" value="BCTRLSENSOR"/>
</dbReference>
<dbReference type="Gene3D" id="2.130.10.10">
    <property type="entry name" value="YVTN repeat-like/Quinoprotein amine dehydrogenase"/>
    <property type="match status" value="4"/>
</dbReference>
<evidence type="ECO:0000256" key="3">
    <source>
        <dbReference type="ARBA" id="ARBA00022553"/>
    </source>
</evidence>
<evidence type="ECO:0000256" key="11">
    <source>
        <dbReference type="ARBA" id="ARBA00023163"/>
    </source>
</evidence>
<dbReference type="InterPro" id="IPR001789">
    <property type="entry name" value="Sig_transdc_resp-reg_receiver"/>
</dbReference>
<sequence length="1371" mass="156817">MIRKSLSILFLILSVLTLYAEKTNYLYSFNSDLNEGISQLSVMTIYQDSRGYLWFATKNGLNRFNGKEYKIYHREDGNEQSLSNNSVTSITEDQEGFLWVGTSNGLNRIDLNTNEIKRYNLETNGLVANSISTVYTDRSGCLWVGTWEGLNRYNREGDHFEYIPIEDDTERAMIVTLLEDSSGRFWIGTRNKGLLLCDHQMNLISQFTSESKNMPLNNNNITSIYEDDKKQIWVGCKNSGLNKINLRDNEVTSYTNLNSGLSNNSVRCIIEWQGKLLIGTFDGIFDLDKATERIVKVASYDDINKSLSHYSVYCFCVDRDKTLWVGTFAGGVNYLNKFTNRFVLHKPQEELNIRTGIYGAITYESPEDLWIATEGYGLLNYNKRTNESHYYLIDPSVRFAFNTNIIKSVFYEDGYVWCGTTKGEIYKFNIKTKKFSLYHQYPIEYSIYSIIRDHNGVLWVGGASTEFGLTCFVNDSLVTTFYNNVDEPIYFSNVRCILEEEDGVFLLGSTAEGLLRFDTHKKQLTKYSNEASVEKYRIPNNYISAIVRTQSGEIWGSTYGGGIFQLDESKAIRRIMTVREGLLDNNICTLVESSDQRLWMSTVNGLIMFDPAKDEVRNYHRHNGIDIREFTLHSGIALPDGSLCFAGSNGFVTFHVEAMDKNNNIPPVVLEQLSVNNHPVKVGDESAILDKVLDGMETIRLAYNENNFSITYQALNYIYATQNQYAYKLEGYDTDWNYVGERNSAFYTNLSPGKYVFHVKASNNDGVWNEEGRSLIIIVQPPLWRTWYAYLFYVIALAAIIYGILYYVNIKRNLEAGLKMKQLEKQKQEEFHQAKIRLFTNFSHELRTPLMLIITPFEELVKRVDIPAELHDKLSIIYKNAQKLLLLVNQLMDLHKNQAGSMDLKVNEGDICEYIKEIYYAFNQIALTNEVKFTLNCTPKTINGWFDKSLLEKVVFNLLSNAFKYTASGESVLMEVSEVTLKELDPKRTDGLYKDENSQYVILKVKDSGKGIEEGEADKIFTPFYQIPETSGINLSGTGIGLSLVYTIVQLHRGVIYVDHTETKGACFVVILPVSRSAFSEEQIESREIDKIAEITNTEDISVSLPVTENKDQPKYKILLVEDDKDVRDYLKKSLEAEYIVIEAADGVRAYEKVVQDFPDLVLSDIMMPKRDGLELCTMIKNDIRIGHIPVILMTARSMVVHIKEGFQAGADDYIVKPFNMDVLQTRIRSLLASREQLKKLYGKRFSPDVMGIEVKSADERFSQKLFDVIEKNISNEKLDVELLCTEIGISRANLYRKLKSITELSPMELIRNKRLEMAAKLLKESEMNVSEIASHLGFNSHSYFSNSFKAFYGCTPTEFVQMKNNQEQGG</sequence>
<keyword evidence="5" id="KW-0547">Nucleotide-binding</keyword>
<protein>
    <recommendedName>
        <fullName evidence="2">histidine kinase</fullName>
        <ecNumber evidence="2">2.7.13.3</ecNumber>
    </recommendedName>
</protein>
<evidence type="ECO:0000256" key="10">
    <source>
        <dbReference type="ARBA" id="ARBA00023125"/>
    </source>
</evidence>
<dbReference type="InterPro" id="IPR003594">
    <property type="entry name" value="HATPase_dom"/>
</dbReference>
<dbReference type="InterPro" id="IPR009057">
    <property type="entry name" value="Homeodomain-like_sf"/>
</dbReference>
<dbReference type="InterPro" id="IPR005467">
    <property type="entry name" value="His_kinase_dom"/>
</dbReference>
<dbReference type="PROSITE" id="PS01124">
    <property type="entry name" value="HTH_ARAC_FAMILY_2"/>
    <property type="match status" value="1"/>
</dbReference>
<dbReference type="STRING" id="927665.HMPREF1535_03003"/>
<dbReference type="PROSITE" id="PS00041">
    <property type="entry name" value="HTH_ARAC_FAMILY_1"/>
    <property type="match status" value="1"/>
</dbReference>
<evidence type="ECO:0000256" key="8">
    <source>
        <dbReference type="ARBA" id="ARBA00023012"/>
    </source>
</evidence>
<dbReference type="InterPro" id="IPR004358">
    <property type="entry name" value="Sig_transdc_His_kin-like_C"/>
</dbReference>
<dbReference type="EC" id="2.7.13.3" evidence="2"/>
<dbReference type="SMART" id="SM00448">
    <property type="entry name" value="REC"/>
    <property type="match status" value="1"/>
</dbReference>
<dbReference type="CDD" id="cd00082">
    <property type="entry name" value="HisKA"/>
    <property type="match status" value="1"/>
</dbReference>
<dbReference type="SUPFAM" id="SSF47384">
    <property type="entry name" value="Homodimeric domain of signal transducing histidine kinase"/>
    <property type="match status" value="1"/>
</dbReference>
<dbReference type="GO" id="GO:0000155">
    <property type="term" value="F:phosphorelay sensor kinase activity"/>
    <property type="evidence" value="ECO:0007669"/>
    <property type="project" value="InterPro"/>
</dbReference>
<dbReference type="InterPro" id="IPR018060">
    <property type="entry name" value="HTH_AraC"/>
</dbReference>
<evidence type="ECO:0000256" key="5">
    <source>
        <dbReference type="ARBA" id="ARBA00022741"/>
    </source>
</evidence>
<dbReference type="InterPro" id="IPR011123">
    <property type="entry name" value="Y_Y_Y"/>
</dbReference>
<dbReference type="InterPro" id="IPR013783">
    <property type="entry name" value="Ig-like_fold"/>
</dbReference>
<dbReference type="SUPFAM" id="SSF55874">
    <property type="entry name" value="ATPase domain of HSP90 chaperone/DNA topoisomerase II/histidine kinase"/>
    <property type="match status" value="1"/>
</dbReference>
<dbReference type="PANTHER" id="PTHR43547:SF2">
    <property type="entry name" value="HYBRID SIGNAL TRANSDUCTION HISTIDINE KINASE C"/>
    <property type="match status" value="1"/>
</dbReference>
<dbReference type="RefSeq" id="WP_046146708.1">
    <property type="nucleotide sequence ID" value="NZ_KQ033913.1"/>
</dbReference>
<evidence type="ECO:0000256" key="6">
    <source>
        <dbReference type="ARBA" id="ARBA00022777"/>
    </source>
</evidence>
<dbReference type="Gene3D" id="3.40.50.2300">
    <property type="match status" value="1"/>
</dbReference>
<dbReference type="InterPro" id="IPR036890">
    <property type="entry name" value="HATPase_C_sf"/>
</dbReference>
<comment type="caution">
    <text evidence="17">The sequence shown here is derived from an EMBL/GenBank/DDBJ whole genome shotgun (WGS) entry which is preliminary data.</text>
</comment>